<sequence length="75" mass="8287">MATPVVVHGSGSHHRSTIIVHQSGRANPLLLNYNSVAFSACKWLIKPNPLLLFFLCFLLLQFFSFSPRVLFSAAG</sequence>
<keyword evidence="1" id="KW-0812">Transmembrane</keyword>
<accession>A0A5D2PYN0</accession>
<dbReference type="Proteomes" id="UP000322667">
    <property type="component" value="Chromosome A06"/>
</dbReference>
<keyword evidence="1" id="KW-1133">Transmembrane helix</keyword>
<evidence type="ECO:0000313" key="3">
    <source>
        <dbReference type="Proteomes" id="UP000322667"/>
    </source>
</evidence>
<proteinExistence type="predicted"/>
<dbReference type="AlphaFoldDB" id="A0A5D2PYN0"/>
<gene>
    <name evidence="2" type="ORF">ES332_A06G001100v1</name>
</gene>
<reference evidence="2 3" key="1">
    <citation type="submission" date="2019-07" db="EMBL/GenBank/DDBJ databases">
        <title>WGS assembly of Gossypium tomentosum.</title>
        <authorList>
            <person name="Chen Z.J."/>
            <person name="Sreedasyam A."/>
            <person name="Ando A."/>
            <person name="Song Q."/>
            <person name="De L."/>
            <person name="Hulse-Kemp A."/>
            <person name="Ding M."/>
            <person name="Ye W."/>
            <person name="Kirkbride R."/>
            <person name="Jenkins J."/>
            <person name="Plott C."/>
            <person name="Lovell J."/>
            <person name="Lin Y.-M."/>
            <person name="Vaughn R."/>
            <person name="Liu B."/>
            <person name="Li W."/>
            <person name="Simpson S."/>
            <person name="Scheffler B."/>
            <person name="Saski C."/>
            <person name="Grover C."/>
            <person name="Hu G."/>
            <person name="Conover J."/>
            <person name="Carlson J."/>
            <person name="Shu S."/>
            <person name="Boston L."/>
            <person name="Williams M."/>
            <person name="Peterson D."/>
            <person name="Mcgee K."/>
            <person name="Jones D."/>
            <person name="Wendel J."/>
            <person name="Stelly D."/>
            <person name="Grimwood J."/>
            <person name="Schmutz J."/>
        </authorList>
    </citation>
    <scope>NUCLEOTIDE SEQUENCE [LARGE SCALE GENOMIC DNA]</scope>
    <source>
        <strain evidence="2">7179.01</strain>
    </source>
</reference>
<organism evidence="2 3">
    <name type="scientific">Gossypium tomentosum</name>
    <name type="common">Hawaiian cotton</name>
    <name type="synonym">Gossypium sandvicense</name>
    <dbReference type="NCBI Taxonomy" id="34277"/>
    <lineage>
        <taxon>Eukaryota</taxon>
        <taxon>Viridiplantae</taxon>
        <taxon>Streptophyta</taxon>
        <taxon>Embryophyta</taxon>
        <taxon>Tracheophyta</taxon>
        <taxon>Spermatophyta</taxon>
        <taxon>Magnoliopsida</taxon>
        <taxon>eudicotyledons</taxon>
        <taxon>Gunneridae</taxon>
        <taxon>Pentapetalae</taxon>
        <taxon>rosids</taxon>
        <taxon>malvids</taxon>
        <taxon>Malvales</taxon>
        <taxon>Malvaceae</taxon>
        <taxon>Malvoideae</taxon>
        <taxon>Gossypium</taxon>
    </lineage>
</organism>
<evidence type="ECO:0000256" key="1">
    <source>
        <dbReference type="SAM" id="Phobius"/>
    </source>
</evidence>
<feature type="transmembrane region" description="Helical" evidence="1">
    <location>
        <begin position="50"/>
        <end position="71"/>
    </location>
</feature>
<keyword evidence="3" id="KW-1185">Reference proteome</keyword>
<keyword evidence="1" id="KW-0472">Membrane</keyword>
<protein>
    <submittedName>
        <fullName evidence="2">Uncharacterized protein</fullName>
    </submittedName>
</protein>
<evidence type="ECO:0000313" key="2">
    <source>
        <dbReference type="EMBL" id="TYI20933.1"/>
    </source>
</evidence>
<name>A0A5D2PYN0_GOSTO</name>
<dbReference type="EMBL" id="CM017615">
    <property type="protein sequence ID" value="TYI20933.1"/>
    <property type="molecule type" value="Genomic_DNA"/>
</dbReference>